<evidence type="ECO:0000259" key="1">
    <source>
        <dbReference type="Pfam" id="PF05685"/>
    </source>
</evidence>
<dbReference type="KEGG" id="cmp:Cha6605_3919"/>
<dbReference type="AlphaFoldDB" id="K9UJA4"/>
<dbReference type="PANTHER" id="PTHR36558:SF1">
    <property type="entry name" value="RESTRICTION ENDONUCLEASE DOMAIN-CONTAINING PROTEIN-RELATED"/>
    <property type="match status" value="1"/>
</dbReference>
<keyword evidence="3" id="KW-1185">Reference proteome</keyword>
<name>K9UJA4_CHAP6</name>
<dbReference type="OrthoDB" id="428347at2"/>
<evidence type="ECO:0000313" key="2">
    <source>
        <dbReference type="EMBL" id="AFY94885.1"/>
    </source>
</evidence>
<dbReference type="SUPFAM" id="SSF52980">
    <property type="entry name" value="Restriction endonuclease-like"/>
    <property type="match status" value="1"/>
</dbReference>
<dbReference type="PATRIC" id="fig|1173020.3.peg.4489"/>
<dbReference type="InterPro" id="IPR012296">
    <property type="entry name" value="Nuclease_put_TT1808"/>
</dbReference>
<dbReference type="InterPro" id="IPR011335">
    <property type="entry name" value="Restrct_endonuc-II-like"/>
</dbReference>
<dbReference type="EMBL" id="CP003600">
    <property type="protein sequence ID" value="AFY94885.1"/>
    <property type="molecule type" value="Genomic_DNA"/>
</dbReference>
<dbReference type="Gene3D" id="3.90.1570.10">
    <property type="entry name" value="tt1808, chain A"/>
    <property type="match status" value="1"/>
</dbReference>
<dbReference type="Proteomes" id="UP000010366">
    <property type="component" value="Chromosome"/>
</dbReference>
<dbReference type="InterPro" id="IPR008538">
    <property type="entry name" value="Uma2"/>
</dbReference>
<evidence type="ECO:0000313" key="3">
    <source>
        <dbReference type="Proteomes" id="UP000010366"/>
    </source>
</evidence>
<dbReference type="STRING" id="1173020.Cha6605_3919"/>
<dbReference type="eggNOG" id="COG4636">
    <property type="taxonomic scope" value="Bacteria"/>
</dbReference>
<dbReference type="Pfam" id="PF05685">
    <property type="entry name" value="Uma2"/>
    <property type="match status" value="1"/>
</dbReference>
<dbReference type="PANTHER" id="PTHR36558">
    <property type="entry name" value="GLR1098 PROTEIN"/>
    <property type="match status" value="1"/>
</dbReference>
<accession>K9UJA4</accession>
<organism evidence="2 3">
    <name type="scientific">Chamaesiphon minutus (strain ATCC 27169 / PCC 6605)</name>
    <dbReference type="NCBI Taxonomy" id="1173020"/>
    <lineage>
        <taxon>Bacteria</taxon>
        <taxon>Bacillati</taxon>
        <taxon>Cyanobacteriota</taxon>
        <taxon>Cyanophyceae</taxon>
        <taxon>Gomontiellales</taxon>
        <taxon>Chamaesiphonaceae</taxon>
        <taxon>Chamaesiphon</taxon>
    </lineage>
</organism>
<sequence length="191" mass="21981">MIALKEDFPRLTPAEYLAWEETQEFRHEYIDGNVYAMTGGTINHSKIAVNLTLALGNHLRGSGCQVLNSDAKVQIESSNSYFYPDVSVTCDPRDRTADKFISHPCLIIEVLSPSTEAYDRGDKFRIYRRSPDLQEYVLVSTTDMCLDVYQRNERNRWELMSYGVGDNVELKSVNCTFPIDRIYEDIVFNLE</sequence>
<protein>
    <recommendedName>
        <fullName evidence="1">Putative restriction endonuclease domain-containing protein</fullName>
    </recommendedName>
</protein>
<feature type="domain" description="Putative restriction endonuclease" evidence="1">
    <location>
        <begin position="14"/>
        <end position="170"/>
    </location>
</feature>
<dbReference type="RefSeq" id="WP_015160999.1">
    <property type="nucleotide sequence ID" value="NC_019697.1"/>
</dbReference>
<proteinExistence type="predicted"/>
<reference evidence="2 3" key="1">
    <citation type="submission" date="2012-05" db="EMBL/GenBank/DDBJ databases">
        <title>Finished chromosome of genome of Chamaesiphon sp. PCC 6605.</title>
        <authorList>
            <consortium name="US DOE Joint Genome Institute"/>
            <person name="Gugger M."/>
            <person name="Coursin T."/>
            <person name="Rippka R."/>
            <person name="Tandeau De Marsac N."/>
            <person name="Huntemann M."/>
            <person name="Wei C.-L."/>
            <person name="Han J."/>
            <person name="Detter J.C."/>
            <person name="Han C."/>
            <person name="Tapia R."/>
            <person name="Chen A."/>
            <person name="Kyrpides N."/>
            <person name="Mavromatis K."/>
            <person name="Markowitz V."/>
            <person name="Szeto E."/>
            <person name="Ivanova N."/>
            <person name="Pagani I."/>
            <person name="Pati A."/>
            <person name="Goodwin L."/>
            <person name="Nordberg H.P."/>
            <person name="Cantor M.N."/>
            <person name="Hua S.X."/>
            <person name="Woyke T."/>
            <person name="Kerfeld C.A."/>
        </authorList>
    </citation>
    <scope>NUCLEOTIDE SEQUENCE [LARGE SCALE GENOMIC DNA]</scope>
    <source>
        <strain evidence="3">ATCC 27169 / PCC 6605</strain>
    </source>
</reference>
<gene>
    <name evidence="2" type="ORF">Cha6605_3919</name>
</gene>
<dbReference type="CDD" id="cd06260">
    <property type="entry name" value="DUF820-like"/>
    <property type="match status" value="1"/>
</dbReference>
<dbReference type="HOGENOM" id="CLU_076312_6_2_3"/>